<evidence type="ECO:0000313" key="1">
    <source>
        <dbReference type="EMBL" id="MBT9317597.1"/>
    </source>
</evidence>
<proteinExistence type="predicted"/>
<reference evidence="1" key="2">
    <citation type="journal article" date="2021" name="Mar. Drugs">
        <title>Genome Reduction and Secondary Metabolism of the Marine Sponge-Associated Cyanobacterium Leptothoe.</title>
        <authorList>
            <person name="Konstantinou D."/>
            <person name="Popin R.V."/>
            <person name="Fewer D.P."/>
            <person name="Sivonen K."/>
            <person name="Gkelis S."/>
        </authorList>
    </citation>
    <scope>NUCLEOTIDE SEQUENCE</scope>
    <source>
        <strain evidence="1">TAU-MAC 1115</strain>
    </source>
</reference>
<gene>
    <name evidence="1" type="ORF">IXB50_19420</name>
</gene>
<dbReference type="RefSeq" id="WP_215610659.1">
    <property type="nucleotide sequence ID" value="NZ_JADOES010000051.1"/>
</dbReference>
<name>A0A947DIJ3_9CYAN</name>
<sequence length="120" mass="13632">MTITELIPTVQGLSHTEKLLLLQILVQELIKAEDIHTESISSNQTIDGTYKLVKDTLPIESPIVSEQSIASLTLQERQNFLKQPLEERQQLLAQQAEAMADHYVQNTEWQELSTGDIVEY</sequence>
<comment type="caution">
    <text evidence="1">The sequence shown here is derived from an EMBL/GenBank/DDBJ whole genome shotgun (WGS) entry which is preliminary data.</text>
</comment>
<accession>A0A947DIJ3</accession>
<dbReference type="EMBL" id="JADOES010000051">
    <property type="protein sequence ID" value="MBT9317597.1"/>
    <property type="molecule type" value="Genomic_DNA"/>
</dbReference>
<reference evidence="1" key="1">
    <citation type="submission" date="2020-11" db="EMBL/GenBank/DDBJ databases">
        <authorList>
            <person name="Konstantinou D."/>
            <person name="Gkelis S."/>
            <person name="Popin R."/>
            <person name="Fewer D."/>
            <person name="Sivonen K."/>
        </authorList>
    </citation>
    <scope>NUCLEOTIDE SEQUENCE</scope>
    <source>
        <strain evidence="1">TAU-MAC 1115</strain>
    </source>
</reference>
<dbReference type="Proteomes" id="UP000717364">
    <property type="component" value="Unassembled WGS sequence"/>
</dbReference>
<keyword evidence="2" id="KW-1185">Reference proteome</keyword>
<protein>
    <submittedName>
        <fullName evidence="1">Uncharacterized protein</fullName>
    </submittedName>
</protein>
<evidence type="ECO:0000313" key="2">
    <source>
        <dbReference type="Proteomes" id="UP000717364"/>
    </source>
</evidence>
<dbReference type="AlphaFoldDB" id="A0A947DIJ3"/>
<organism evidence="1 2">
    <name type="scientific">Leptothoe spongobia TAU-MAC 1115</name>
    <dbReference type="NCBI Taxonomy" id="1967444"/>
    <lineage>
        <taxon>Bacteria</taxon>
        <taxon>Bacillati</taxon>
        <taxon>Cyanobacteriota</taxon>
        <taxon>Cyanophyceae</taxon>
        <taxon>Nodosilineales</taxon>
        <taxon>Cymatolegaceae</taxon>
        <taxon>Leptothoe</taxon>
        <taxon>Leptothoe spongobia</taxon>
    </lineage>
</organism>